<accession>A0ABV0Q5P9</accession>
<gene>
    <name evidence="7" type="ORF">XENOCAPTIV_010435</name>
</gene>
<dbReference type="InterPro" id="IPR045263">
    <property type="entry name" value="GLUT"/>
</dbReference>
<evidence type="ECO:0000256" key="4">
    <source>
        <dbReference type="ARBA" id="ARBA00023136"/>
    </source>
</evidence>
<name>A0ABV0Q5P9_9TELE</name>
<keyword evidence="4 5" id="KW-0472">Membrane</keyword>
<evidence type="ECO:0000313" key="8">
    <source>
        <dbReference type="Proteomes" id="UP001434883"/>
    </source>
</evidence>
<proteinExistence type="predicted"/>
<feature type="transmembrane region" description="Helical" evidence="5">
    <location>
        <begin position="124"/>
        <end position="142"/>
    </location>
</feature>
<feature type="transmembrane region" description="Helical" evidence="5">
    <location>
        <begin position="40"/>
        <end position="59"/>
    </location>
</feature>
<dbReference type="Proteomes" id="UP001434883">
    <property type="component" value="Unassembled WGS sequence"/>
</dbReference>
<feature type="transmembrane region" description="Helical" evidence="5">
    <location>
        <begin position="339"/>
        <end position="359"/>
    </location>
</feature>
<feature type="transmembrane region" description="Helical" evidence="5">
    <location>
        <begin position="301"/>
        <end position="327"/>
    </location>
</feature>
<evidence type="ECO:0000259" key="6">
    <source>
        <dbReference type="PROSITE" id="PS50850"/>
    </source>
</evidence>
<evidence type="ECO:0000256" key="3">
    <source>
        <dbReference type="ARBA" id="ARBA00022989"/>
    </source>
</evidence>
<dbReference type="Pfam" id="PF00083">
    <property type="entry name" value="Sugar_tr"/>
    <property type="match status" value="1"/>
</dbReference>
<dbReference type="PROSITE" id="PS50850">
    <property type="entry name" value="MFS"/>
    <property type="match status" value="1"/>
</dbReference>
<comment type="subcellular location">
    <subcellularLocation>
        <location evidence="1">Membrane</location>
        <topology evidence="1">Multi-pass membrane protein</topology>
    </subcellularLocation>
</comment>
<dbReference type="InterPro" id="IPR020846">
    <property type="entry name" value="MFS_dom"/>
</dbReference>
<dbReference type="InterPro" id="IPR005828">
    <property type="entry name" value="MFS_sugar_transport-like"/>
</dbReference>
<feature type="non-terminal residue" evidence="7">
    <location>
        <position position="389"/>
    </location>
</feature>
<protein>
    <recommendedName>
        <fullName evidence="6">Major facilitator superfamily (MFS) profile domain-containing protein</fullName>
    </recommendedName>
</protein>
<dbReference type="PANTHER" id="PTHR23503">
    <property type="entry name" value="SOLUTE CARRIER FAMILY 2"/>
    <property type="match status" value="1"/>
</dbReference>
<keyword evidence="2 5" id="KW-0812">Transmembrane</keyword>
<comment type="caution">
    <text evidence="7">The sequence shown here is derived from an EMBL/GenBank/DDBJ whole genome shotgun (WGS) entry which is preliminary data.</text>
</comment>
<keyword evidence="3 5" id="KW-1133">Transmembrane helix</keyword>
<dbReference type="Gene3D" id="1.20.1250.20">
    <property type="entry name" value="MFS general substrate transporter like domains"/>
    <property type="match status" value="1"/>
</dbReference>
<evidence type="ECO:0000313" key="7">
    <source>
        <dbReference type="EMBL" id="MEQ2190792.1"/>
    </source>
</evidence>
<feature type="transmembrane region" description="Helical" evidence="5">
    <location>
        <begin position="92"/>
        <end position="112"/>
    </location>
</feature>
<dbReference type="SUPFAM" id="SSF103473">
    <property type="entry name" value="MFS general substrate transporter"/>
    <property type="match status" value="1"/>
</dbReference>
<feature type="transmembrane region" description="Helical" evidence="5">
    <location>
        <begin position="157"/>
        <end position="174"/>
    </location>
</feature>
<feature type="transmembrane region" description="Helical" evidence="5">
    <location>
        <begin position="371"/>
        <end position="388"/>
    </location>
</feature>
<keyword evidence="8" id="KW-1185">Reference proteome</keyword>
<sequence length="389" mass="43523">MITSLGVLKQTIESGFVYCNAQASKGRMETFFQQLTQGNALLLIIVLGIGGSFQAGYHITGLSSPSPYIQRFINSSWYDRYNEPPSPHKVTMIWSLIVSIYAVGGLFGAVSVKFFSQRLGRKRAMMCNSLISVIGAVIMLTSKEAKSFEMIIVSRMLYGYSAGLGLSLHLMYLGEISPRKIRGQVTLTSSTFLSLGKLSGQFFGLSEILGSHDLWNIVLCAPACFSVVQIFALPFLPEAPRYLFIEKRDDKACKRVLQSLWGKGDYKQEMEEMLIEHMALEASPPKSPLQLLKDWTVRWQLITMFIIYSCNKMSGMSAISTFSFDIFLKAGVQKDKIRYITVGLGITEILTAISCNLLIEHIGRRTLLWGGYTVMSVIWIMVTIMLNLK</sequence>
<organism evidence="7 8">
    <name type="scientific">Xenoophorus captivus</name>
    <dbReference type="NCBI Taxonomy" id="1517983"/>
    <lineage>
        <taxon>Eukaryota</taxon>
        <taxon>Metazoa</taxon>
        <taxon>Chordata</taxon>
        <taxon>Craniata</taxon>
        <taxon>Vertebrata</taxon>
        <taxon>Euteleostomi</taxon>
        <taxon>Actinopterygii</taxon>
        <taxon>Neopterygii</taxon>
        <taxon>Teleostei</taxon>
        <taxon>Neoteleostei</taxon>
        <taxon>Acanthomorphata</taxon>
        <taxon>Ovalentaria</taxon>
        <taxon>Atherinomorphae</taxon>
        <taxon>Cyprinodontiformes</taxon>
        <taxon>Goodeidae</taxon>
        <taxon>Xenoophorus</taxon>
    </lineage>
</organism>
<evidence type="ECO:0000256" key="1">
    <source>
        <dbReference type="ARBA" id="ARBA00004141"/>
    </source>
</evidence>
<feature type="domain" description="Major facilitator superfamily (MFS) profile" evidence="6">
    <location>
        <begin position="44"/>
        <end position="389"/>
    </location>
</feature>
<dbReference type="InterPro" id="IPR036259">
    <property type="entry name" value="MFS_trans_sf"/>
</dbReference>
<dbReference type="EMBL" id="JAHRIN010000226">
    <property type="protein sequence ID" value="MEQ2190792.1"/>
    <property type="molecule type" value="Genomic_DNA"/>
</dbReference>
<evidence type="ECO:0000256" key="5">
    <source>
        <dbReference type="SAM" id="Phobius"/>
    </source>
</evidence>
<evidence type="ECO:0000256" key="2">
    <source>
        <dbReference type="ARBA" id="ARBA00022692"/>
    </source>
</evidence>
<dbReference type="PANTHER" id="PTHR23503:SF130">
    <property type="entry name" value="SOLUTE CARRIER FAMILY 2 (FACILITATED GLUCOSE TRANSPORTER), MEMBER 9-LIKE 1"/>
    <property type="match status" value="1"/>
</dbReference>
<reference evidence="7 8" key="1">
    <citation type="submission" date="2021-06" db="EMBL/GenBank/DDBJ databases">
        <authorList>
            <person name="Palmer J.M."/>
        </authorList>
    </citation>
    <scope>NUCLEOTIDE SEQUENCE [LARGE SCALE GENOMIC DNA]</scope>
    <source>
        <strain evidence="7 8">XC_2019</strain>
        <tissue evidence="7">Muscle</tissue>
    </source>
</reference>